<protein>
    <submittedName>
        <fullName evidence="3">Uncharacterized protein</fullName>
    </submittedName>
</protein>
<name>A0AAE0IPI3_9PEZI</name>
<reference evidence="3" key="2">
    <citation type="submission" date="2023-06" db="EMBL/GenBank/DDBJ databases">
        <authorList>
            <consortium name="Lawrence Berkeley National Laboratory"/>
            <person name="Haridas S."/>
            <person name="Hensen N."/>
            <person name="Bonometti L."/>
            <person name="Westerberg I."/>
            <person name="Brannstrom I.O."/>
            <person name="Guillou S."/>
            <person name="Cros-Aarteil S."/>
            <person name="Calhoun S."/>
            <person name="Kuo A."/>
            <person name="Mondo S."/>
            <person name="Pangilinan J."/>
            <person name="Riley R."/>
            <person name="Labutti K."/>
            <person name="Andreopoulos B."/>
            <person name="Lipzen A."/>
            <person name="Chen C."/>
            <person name="Yanf M."/>
            <person name="Daum C."/>
            <person name="Ng V."/>
            <person name="Clum A."/>
            <person name="Steindorff A."/>
            <person name="Ohm R."/>
            <person name="Martin F."/>
            <person name="Silar P."/>
            <person name="Natvig D."/>
            <person name="Lalanne C."/>
            <person name="Gautier V."/>
            <person name="Ament-Velasquez S.L."/>
            <person name="Kruys A."/>
            <person name="Hutchinson M.I."/>
            <person name="Powell A.J."/>
            <person name="Barry K."/>
            <person name="Miller A.N."/>
            <person name="Grigoriev I.V."/>
            <person name="Debuchy R."/>
            <person name="Gladieux P."/>
            <person name="Thoren M.H."/>
            <person name="Johannesson H."/>
        </authorList>
    </citation>
    <scope>NUCLEOTIDE SEQUENCE</scope>
    <source>
        <strain evidence="3">CBS 118394</strain>
    </source>
</reference>
<dbReference type="AlphaFoldDB" id="A0AAE0IPI3"/>
<dbReference type="EMBL" id="JAUEDM010000001">
    <property type="protein sequence ID" value="KAK3328978.1"/>
    <property type="molecule type" value="Genomic_DNA"/>
</dbReference>
<feature type="chain" id="PRO_5042161158" evidence="2">
    <location>
        <begin position="19"/>
        <end position="196"/>
    </location>
</feature>
<evidence type="ECO:0000313" key="3">
    <source>
        <dbReference type="EMBL" id="KAK3328978.1"/>
    </source>
</evidence>
<evidence type="ECO:0000313" key="4">
    <source>
        <dbReference type="Proteomes" id="UP001283341"/>
    </source>
</evidence>
<feature type="signal peptide" evidence="2">
    <location>
        <begin position="1"/>
        <end position="18"/>
    </location>
</feature>
<organism evidence="3 4">
    <name type="scientific">Apodospora peruviana</name>
    <dbReference type="NCBI Taxonomy" id="516989"/>
    <lineage>
        <taxon>Eukaryota</taxon>
        <taxon>Fungi</taxon>
        <taxon>Dikarya</taxon>
        <taxon>Ascomycota</taxon>
        <taxon>Pezizomycotina</taxon>
        <taxon>Sordariomycetes</taxon>
        <taxon>Sordariomycetidae</taxon>
        <taxon>Sordariales</taxon>
        <taxon>Lasiosphaeriaceae</taxon>
        <taxon>Apodospora</taxon>
    </lineage>
</organism>
<gene>
    <name evidence="3" type="ORF">B0H66DRAFT_9588</name>
</gene>
<keyword evidence="2" id="KW-0732">Signal</keyword>
<proteinExistence type="predicted"/>
<comment type="caution">
    <text evidence="3">The sequence shown here is derived from an EMBL/GenBank/DDBJ whole genome shotgun (WGS) entry which is preliminary data.</text>
</comment>
<sequence>MRFTSIIVTGALALVASAQSTTTTTNPPTTTDSATAAANSAQAAILACLDACKPGDVDCTSKCIAVPNPNASQVNETNKCVAACPQGSGSASDNKVYGDCVNKCIGQYYFTTDGTPTPTGAAGGSSGNGNTGGDSDSNNNGGSAGPSGTVTDKSSTGPSNTNAAATSSTSGAAAAPGALVMNGAGALGFLAALLAI</sequence>
<evidence type="ECO:0000256" key="1">
    <source>
        <dbReference type="SAM" id="MobiDB-lite"/>
    </source>
</evidence>
<accession>A0AAE0IPI3</accession>
<dbReference type="Proteomes" id="UP001283341">
    <property type="component" value="Unassembled WGS sequence"/>
</dbReference>
<feature type="compositionally biased region" description="Low complexity" evidence="1">
    <location>
        <begin position="133"/>
        <end position="168"/>
    </location>
</feature>
<feature type="compositionally biased region" description="Gly residues" evidence="1">
    <location>
        <begin position="121"/>
        <end position="132"/>
    </location>
</feature>
<reference evidence="3" key="1">
    <citation type="journal article" date="2023" name="Mol. Phylogenet. Evol.">
        <title>Genome-scale phylogeny and comparative genomics of the fungal order Sordariales.</title>
        <authorList>
            <person name="Hensen N."/>
            <person name="Bonometti L."/>
            <person name="Westerberg I."/>
            <person name="Brannstrom I.O."/>
            <person name="Guillou S."/>
            <person name="Cros-Aarteil S."/>
            <person name="Calhoun S."/>
            <person name="Haridas S."/>
            <person name="Kuo A."/>
            <person name="Mondo S."/>
            <person name="Pangilinan J."/>
            <person name="Riley R."/>
            <person name="LaButti K."/>
            <person name="Andreopoulos B."/>
            <person name="Lipzen A."/>
            <person name="Chen C."/>
            <person name="Yan M."/>
            <person name="Daum C."/>
            <person name="Ng V."/>
            <person name="Clum A."/>
            <person name="Steindorff A."/>
            <person name="Ohm R.A."/>
            <person name="Martin F."/>
            <person name="Silar P."/>
            <person name="Natvig D.O."/>
            <person name="Lalanne C."/>
            <person name="Gautier V."/>
            <person name="Ament-Velasquez S.L."/>
            <person name="Kruys A."/>
            <person name="Hutchinson M.I."/>
            <person name="Powell A.J."/>
            <person name="Barry K."/>
            <person name="Miller A.N."/>
            <person name="Grigoriev I.V."/>
            <person name="Debuchy R."/>
            <person name="Gladieux P."/>
            <person name="Hiltunen Thoren M."/>
            <person name="Johannesson H."/>
        </authorList>
    </citation>
    <scope>NUCLEOTIDE SEQUENCE</scope>
    <source>
        <strain evidence="3">CBS 118394</strain>
    </source>
</reference>
<evidence type="ECO:0000256" key="2">
    <source>
        <dbReference type="SAM" id="SignalP"/>
    </source>
</evidence>
<keyword evidence="4" id="KW-1185">Reference proteome</keyword>
<feature type="region of interest" description="Disordered" evidence="1">
    <location>
        <begin position="119"/>
        <end position="168"/>
    </location>
</feature>